<dbReference type="OrthoDB" id="41445at2"/>
<protein>
    <submittedName>
        <fullName evidence="1">Uncharacterized protein</fullName>
    </submittedName>
</protein>
<dbReference type="Proteomes" id="UP000244240">
    <property type="component" value="Unassembled WGS sequence"/>
</dbReference>
<keyword evidence="2" id="KW-1185">Reference proteome</keyword>
<organism evidence="1 2">
    <name type="scientific">Melghirimyces profundicolus</name>
    <dbReference type="NCBI Taxonomy" id="1242148"/>
    <lineage>
        <taxon>Bacteria</taxon>
        <taxon>Bacillati</taxon>
        <taxon>Bacillota</taxon>
        <taxon>Bacilli</taxon>
        <taxon>Bacillales</taxon>
        <taxon>Thermoactinomycetaceae</taxon>
        <taxon>Melghirimyces</taxon>
    </lineage>
</organism>
<dbReference type="AlphaFoldDB" id="A0A2T6B9E8"/>
<dbReference type="EMBL" id="QBKR01000030">
    <property type="protein sequence ID" value="PTX52689.1"/>
    <property type="molecule type" value="Genomic_DNA"/>
</dbReference>
<sequence>MNQKRLTTVASFTYRADGMRKTMTTASGKPVSMTRDGKTYYYQLNGHGDVIALAVPVLRLAIFKRSSSRSTAVGWSAASYDYGTTGAYERGSSVKQWTCYLNNNHNQPKYSHEKEKQTQ</sequence>
<name>A0A2T6B9E8_9BACL</name>
<reference evidence="1 2" key="1">
    <citation type="submission" date="2018-04" db="EMBL/GenBank/DDBJ databases">
        <title>Genomic Encyclopedia of Archaeal and Bacterial Type Strains, Phase II (KMG-II): from individual species to whole genera.</title>
        <authorList>
            <person name="Goeker M."/>
        </authorList>
    </citation>
    <scope>NUCLEOTIDE SEQUENCE [LARGE SCALE GENOMIC DNA]</scope>
    <source>
        <strain evidence="1 2">DSM 45787</strain>
    </source>
</reference>
<gene>
    <name evidence="1" type="ORF">C8P63_1301</name>
</gene>
<evidence type="ECO:0000313" key="1">
    <source>
        <dbReference type="EMBL" id="PTX52689.1"/>
    </source>
</evidence>
<dbReference type="RefSeq" id="WP_108025884.1">
    <property type="nucleotide sequence ID" value="NZ_QBKR01000030.1"/>
</dbReference>
<proteinExistence type="predicted"/>
<evidence type="ECO:0000313" key="2">
    <source>
        <dbReference type="Proteomes" id="UP000244240"/>
    </source>
</evidence>
<comment type="caution">
    <text evidence="1">The sequence shown here is derived from an EMBL/GenBank/DDBJ whole genome shotgun (WGS) entry which is preliminary data.</text>
</comment>
<accession>A0A2T6B9E8</accession>